<dbReference type="AlphaFoldDB" id="E2N9L9"/>
<sequence length="67" mass="7651">MGAFCPVIPISLFSGRKGTHFPASKQKKTRNRLFVVLFLQEVYHANFGYYGSIDITDLIIQEVMQNN</sequence>
<evidence type="ECO:0000313" key="2">
    <source>
        <dbReference type="Proteomes" id="UP000003711"/>
    </source>
</evidence>
<dbReference type="Proteomes" id="UP000003711">
    <property type="component" value="Unassembled WGS sequence"/>
</dbReference>
<comment type="caution">
    <text evidence="1">The sequence shown here is derived from an EMBL/GenBank/DDBJ whole genome shotgun (WGS) entry which is preliminary data.</text>
</comment>
<reference evidence="1 2" key="1">
    <citation type="submission" date="2008-12" db="EMBL/GenBank/DDBJ databases">
        <authorList>
            <person name="Fulton L."/>
            <person name="Clifton S."/>
            <person name="Fulton B."/>
            <person name="Xu J."/>
            <person name="Minx P."/>
            <person name="Pepin K.H."/>
            <person name="Johnson M."/>
            <person name="Bhonagiri V."/>
            <person name="Nash W.E."/>
            <person name="Mardis E.R."/>
            <person name="Wilson R.K."/>
        </authorList>
    </citation>
    <scope>NUCLEOTIDE SEQUENCE [LARGE SCALE GENOMIC DNA]</scope>
    <source>
        <strain evidence="1 2">DSM 14838</strain>
    </source>
</reference>
<dbReference type="HOGENOM" id="CLU_2803346_0_0_10"/>
<proteinExistence type="predicted"/>
<reference evidence="1 2" key="2">
    <citation type="submission" date="2009-01" db="EMBL/GenBank/DDBJ databases">
        <title>Draft genome sequence of Bacteroides cellulosilyticus (DSM 14838).</title>
        <authorList>
            <person name="Sudarsanam P."/>
            <person name="Ley R."/>
            <person name="Guruge J."/>
            <person name="Turnbaugh P.J."/>
            <person name="Mahowald M."/>
            <person name="Liep D."/>
            <person name="Gordon J."/>
        </authorList>
    </citation>
    <scope>NUCLEOTIDE SEQUENCE [LARGE SCALE GENOMIC DNA]</scope>
    <source>
        <strain evidence="1 2">DSM 14838</strain>
    </source>
</reference>
<name>E2N9L9_9BACE</name>
<organism evidence="1 2">
    <name type="scientific">Bacteroides cellulosilyticus DSM 14838</name>
    <dbReference type="NCBI Taxonomy" id="537012"/>
    <lineage>
        <taxon>Bacteria</taxon>
        <taxon>Pseudomonadati</taxon>
        <taxon>Bacteroidota</taxon>
        <taxon>Bacteroidia</taxon>
        <taxon>Bacteroidales</taxon>
        <taxon>Bacteroidaceae</taxon>
        <taxon>Bacteroides</taxon>
    </lineage>
</organism>
<accession>E2N9L9</accession>
<protein>
    <submittedName>
        <fullName evidence="1">Uncharacterized protein</fullName>
    </submittedName>
</protein>
<gene>
    <name evidence="1" type="ORF">BACCELL_00966</name>
</gene>
<evidence type="ECO:0000313" key="1">
    <source>
        <dbReference type="EMBL" id="EEF91377.1"/>
    </source>
</evidence>
<dbReference type="EMBL" id="ACCH01000091">
    <property type="protein sequence ID" value="EEF91377.1"/>
    <property type="molecule type" value="Genomic_DNA"/>
</dbReference>